<dbReference type="PANTHER" id="PTHR39198:SF1">
    <property type="entry name" value="ALPHA-GALACTOSIDASE NEW3 DOMAIN-CONTAINING PROTEIN"/>
    <property type="match status" value="1"/>
</dbReference>
<gene>
    <name evidence="4" type="ORF">FKZ61_09485</name>
</gene>
<dbReference type="Pfam" id="PF10633">
    <property type="entry name" value="NPCBM_assoc"/>
    <property type="match status" value="1"/>
</dbReference>
<dbReference type="RefSeq" id="WP_141609884.1">
    <property type="nucleotide sequence ID" value="NZ_VIGC02000010.1"/>
</dbReference>
<name>A0A540VGT1_9CHLR</name>
<dbReference type="Proteomes" id="UP000317371">
    <property type="component" value="Unassembled WGS sequence"/>
</dbReference>
<keyword evidence="5" id="KW-1185">Reference proteome</keyword>
<proteinExistence type="predicted"/>
<keyword evidence="2" id="KW-0732">Signal</keyword>
<dbReference type="InParanoid" id="A0A540VGT1"/>
<evidence type="ECO:0000256" key="2">
    <source>
        <dbReference type="SAM" id="SignalP"/>
    </source>
</evidence>
<keyword evidence="1" id="KW-1133">Transmembrane helix</keyword>
<feature type="transmembrane region" description="Helical" evidence="1">
    <location>
        <begin position="367"/>
        <end position="388"/>
    </location>
</feature>
<evidence type="ECO:0000313" key="4">
    <source>
        <dbReference type="EMBL" id="TQE95967.1"/>
    </source>
</evidence>
<evidence type="ECO:0000259" key="3">
    <source>
        <dbReference type="Pfam" id="PF10633"/>
    </source>
</evidence>
<keyword evidence="1" id="KW-0812">Transmembrane</keyword>
<evidence type="ECO:0000256" key="1">
    <source>
        <dbReference type="SAM" id="Phobius"/>
    </source>
</evidence>
<comment type="caution">
    <text evidence="4">The sequence shown here is derived from an EMBL/GenBank/DDBJ whole genome shotgun (WGS) entry which is preliminary data.</text>
</comment>
<feature type="signal peptide" evidence="2">
    <location>
        <begin position="1"/>
        <end position="26"/>
    </location>
</feature>
<protein>
    <recommendedName>
        <fullName evidence="3">Alpha-galactosidase NEW3 domain-containing protein</fullName>
    </recommendedName>
</protein>
<organism evidence="4 5">
    <name type="scientific">Litorilinea aerophila</name>
    <dbReference type="NCBI Taxonomy" id="1204385"/>
    <lineage>
        <taxon>Bacteria</taxon>
        <taxon>Bacillati</taxon>
        <taxon>Chloroflexota</taxon>
        <taxon>Caldilineae</taxon>
        <taxon>Caldilineales</taxon>
        <taxon>Caldilineaceae</taxon>
        <taxon>Litorilinea</taxon>
    </lineage>
</organism>
<dbReference type="InterPro" id="IPR013783">
    <property type="entry name" value="Ig-like_fold"/>
</dbReference>
<accession>A0A540VGT1</accession>
<feature type="domain" description="Alpha-galactosidase NEW3" evidence="3">
    <location>
        <begin position="274"/>
        <end position="347"/>
    </location>
</feature>
<dbReference type="InterPro" id="IPR018905">
    <property type="entry name" value="A-galactase_NEW3"/>
</dbReference>
<dbReference type="AlphaFoldDB" id="A0A540VGT1"/>
<dbReference type="Gene3D" id="2.60.40.10">
    <property type="entry name" value="Immunoglobulins"/>
    <property type="match status" value="2"/>
</dbReference>
<reference evidence="4 5" key="1">
    <citation type="submission" date="2019-06" db="EMBL/GenBank/DDBJ databases">
        <title>Genome sequence of Litorilinea aerophila BAA-2444.</title>
        <authorList>
            <person name="Maclea K.S."/>
            <person name="Maurais E.G."/>
            <person name="Iannazzi L.C."/>
        </authorList>
    </citation>
    <scope>NUCLEOTIDE SEQUENCE [LARGE SCALE GENOMIC DNA]</scope>
    <source>
        <strain evidence="4 5">ATCC BAA-2444</strain>
    </source>
</reference>
<keyword evidence="1" id="KW-0472">Membrane</keyword>
<evidence type="ECO:0000313" key="5">
    <source>
        <dbReference type="Proteomes" id="UP000317371"/>
    </source>
</evidence>
<dbReference type="PANTHER" id="PTHR39198">
    <property type="entry name" value="HYPOTHETICAL MEMBRANE PROTEIN, CONSERVED"/>
    <property type="match status" value="1"/>
</dbReference>
<feature type="chain" id="PRO_5022882845" description="Alpha-galactosidase NEW3 domain-containing protein" evidence="2">
    <location>
        <begin position="27"/>
        <end position="393"/>
    </location>
</feature>
<dbReference type="OrthoDB" id="8631677at2"/>
<dbReference type="EMBL" id="VIGC01000010">
    <property type="protein sequence ID" value="TQE95967.1"/>
    <property type="molecule type" value="Genomic_DNA"/>
</dbReference>
<sequence>MGHQRLRLLALMLIALLLVWPAPLQAQDATPTPAAAPSLTVFTPYPSQIIGTEDNVNLDIKLRVTGEPQVVRLSMEELPEGWTATFRGGSRIIQAVYVEPDTDASVTLRLEPPASVEAGTYRFVVAAQADDRSARLPIELTVQEKLPPNLAFSVELPTLRGKPSTTFRYNVTLENKGDEDITVNLSADAPNTFVVTYKLSGQEVTDIPLGANESKRLSVEASALSDVAAGTYPITLRARGGEAEATLQVNAEVVGESSIQVTTPDGRLSGQAYAGQEAPFTVIVQNNGSAPARDIQMSASQPSGWSVELDPKTIDLLEPGQQVEVTAKVRPSDKAVAGDYVMTVTARPAEGSSKSVDFRITVLTSTLWGVAGVGLIAVSILVVGLAVMRFGRR</sequence>